<reference evidence="2 3" key="1">
    <citation type="journal article" date="2015" name="Microbiome">
        <title>Genomic resolution of linkages in carbon, nitrogen, and sulfur cycling among widespread estuary sediment bacteria.</title>
        <authorList>
            <person name="Baker B.J."/>
            <person name="Lazar C.S."/>
            <person name="Teske A.P."/>
            <person name="Dick G.J."/>
        </authorList>
    </citation>
    <scope>NUCLEOTIDE SEQUENCE [LARGE SCALE GENOMIC DNA]</scope>
    <source>
        <strain evidence="2">SM1_77</strain>
    </source>
</reference>
<dbReference type="InterPro" id="IPR045670">
    <property type="entry name" value="DUF5916"/>
</dbReference>
<evidence type="ECO:0000313" key="2">
    <source>
        <dbReference type="EMBL" id="KPL15994.1"/>
    </source>
</evidence>
<accession>A0A0S8K2X9</accession>
<comment type="caution">
    <text evidence="2">The sequence shown here is derived from an EMBL/GenBank/DDBJ whole genome shotgun (WGS) entry which is preliminary data.</text>
</comment>
<evidence type="ECO:0000259" key="1">
    <source>
        <dbReference type="Pfam" id="PF19313"/>
    </source>
</evidence>
<name>A0A0S8K2X9_UNCW3</name>
<evidence type="ECO:0000313" key="3">
    <source>
        <dbReference type="Proteomes" id="UP000050975"/>
    </source>
</evidence>
<organism evidence="2 3">
    <name type="scientific">candidate division WOR_3 bacterium SM1_77</name>
    <dbReference type="NCBI Taxonomy" id="1703778"/>
    <lineage>
        <taxon>Bacteria</taxon>
        <taxon>Bacteria division WOR-3</taxon>
    </lineage>
</organism>
<gene>
    <name evidence="2" type="ORF">AMJ74_00135</name>
</gene>
<dbReference type="SUPFAM" id="SSF49344">
    <property type="entry name" value="CBD9-like"/>
    <property type="match status" value="1"/>
</dbReference>
<protein>
    <recommendedName>
        <fullName evidence="1">DUF5916 domain-containing protein</fullName>
    </recommendedName>
</protein>
<dbReference type="CDD" id="cd09618">
    <property type="entry name" value="CBM9_like_2"/>
    <property type="match status" value="1"/>
</dbReference>
<sequence length="705" mass="81636">MQLILLFVLISNSEKTVEVRFTEIAPKIDGVIEDIWMQADSAHNFVQYEPYENAEPKQKTSVYVLQDNDNIYFAFRCYADKHPPIACLTKDEDNVRVSIDPLGSQHTGYYFLVYASNIFWDGWVLDDGRSWDDSWEGVWYRAVRVYDNRLEVEIKIPFKSIRYKKGSDEWGVQFMRYTAETRETDFWTGVTHAEGELVSKWGTLKGINPQSSGYYFELYPETYLRVDRNWYENTDSVDIKPSVSLNLKWDVTPQTTINGTVYPDFAQIESDPFTLNLSRYPTYLNERRPFFIEGTDIFHMSDFGDWGFFQELELFYSRRIGKSLNGEAIPIIGGIKVTHTSHDWNMGLLGAYTSQHEEYDSIIEPKRGFGVFRVKRNILGSSNIGFLLSGTMVDTDNYNYALGIDGVYRKAANQLIIQGAMSEKNEKRGFAFTSGFHILANKFRVFGSAGVVQDSFDVSNIGFVPWIGIERYCLFTGPVLSITQGFLRQFSANIGGGLTKEPGETSYSYEGVIEIIPEYRNRWGNYLGVSYGKRHEADTNYTYRSFNLNTWGPLFSQHFNCGCWYGYTYNYARGFLAYQGSNWFVLSYSILPWWSTGININHWIEWDTTNTIIQMVPRISPNFFFRFTADISLTIFNEFVMVTPDTDFGETELYSMRPGLLFSWNFRPKSWIYIALNDYRAQDDQGLMQPQYSIGAIKAKYLLFF</sequence>
<proteinExistence type="predicted"/>
<feature type="domain" description="DUF5916" evidence="1">
    <location>
        <begin position="234"/>
        <end position="326"/>
    </location>
</feature>
<dbReference type="Proteomes" id="UP000050975">
    <property type="component" value="Unassembled WGS sequence"/>
</dbReference>
<dbReference type="Gene3D" id="2.60.40.1190">
    <property type="match status" value="1"/>
</dbReference>
<dbReference type="AlphaFoldDB" id="A0A0S8K2X9"/>
<dbReference type="EMBL" id="LJVE01000001">
    <property type="protein sequence ID" value="KPL15994.1"/>
    <property type="molecule type" value="Genomic_DNA"/>
</dbReference>
<dbReference type="Pfam" id="PF19313">
    <property type="entry name" value="DUF5916"/>
    <property type="match status" value="1"/>
</dbReference>